<sequence length="164" mass="17969">MPIKRSRTTRSCVHLEKEVVGVDVGKQSVEQSSSAIGAQNKAARTSFMVDHVVNPPIPLDREVIFTIGSPPLSPQRALPVQIQLHGGGFSTHTNPLLPPTFLDVCNYCKERIQPNQDMYMNGGLEAYCSPVCRDNFNNMMRATGNQSPESEPSTNHLSGGTRSF</sequence>
<accession>A0ACB8XL59</accession>
<organism evidence="1 2">
    <name type="scientific">Arctium lappa</name>
    <name type="common">Greater burdock</name>
    <name type="synonym">Lappa major</name>
    <dbReference type="NCBI Taxonomy" id="4217"/>
    <lineage>
        <taxon>Eukaryota</taxon>
        <taxon>Viridiplantae</taxon>
        <taxon>Streptophyta</taxon>
        <taxon>Embryophyta</taxon>
        <taxon>Tracheophyta</taxon>
        <taxon>Spermatophyta</taxon>
        <taxon>Magnoliopsida</taxon>
        <taxon>eudicotyledons</taxon>
        <taxon>Gunneridae</taxon>
        <taxon>Pentapetalae</taxon>
        <taxon>asterids</taxon>
        <taxon>campanulids</taxon>
        <taxon>Asterales</taxon>
        <taxon>Asteraceae</taxon>
        <taxon>Carduoideae</taxon>
        <taxon>Cardueae</taxon>
        <taxon>Arctiinae</taxon>
        <taxon>Arctium</taxon>
    </lineage>
</organism>
<reference evidence="2" key="1">
    <citation type="journal article" date="2022" name="Mol. Ecol. Resour.">
        <title>The genomes of chicory, endive, great burdock and yacon provide insights into Asteraceae palaeo-polyploidization history and plant inulin production.</title>
        <authorList>
            <person name="Fan W."/>
            <person name="Wang S."/>
            <person name="Wang H."/>
            <person name="Wang A."/>
            <person name="Jiang F."/>
            <person name="Liu H."/>
            <person name="Zhao H."/>
            <person name="Xu D."/>
            <person name="Zhang Y."/>
        </authorList>
    </citation>
    <scope>NUCLEOTIDE SEQUENCE [LARGE SCALE GENOMIC DNA]</scope>
    <source>
        <strain evidence="2">cv. Niubang</strain>
    </source>
</reference>
<proteinExistence type="predicted"/>
<protein>
    <submittedName>
        <fullName evidence="1">Uncharacterized protein</fullName>
    </submittedName>
</protein>
<evidence type="ECO:0000313" key="2">
    <source>
        <dbReference type="Proteomes" id="UP001055879"/>
    </source>
</evidence>
<dbReference type="EMBL" id="CM042063">
    <property type="protein sequence ID" value="KAI3668129.1"/>
    <property type="molecule type" value="Genomic_DNA"/>
</dbReference>
<evidence type="ECO:0000313" key="1">
    <source>
        <dbReference type="EMBL" id="KAI3668129.1"/>
    </source>
</evidence>
<keyword evidence="2" id="KW-1185">Reference proteome</keyword>
<gene>
    <name evidence="1" type="ORF">L6452_43206</name>
</gene>
<comment type="caution">
    <text evidence="1">The sequence shown here is derived from an EMBL/GenBank/DDBJ whole genome shotgun (WGS) entry which is preliminary data.</text>
</comment>
<reference evidence="1 2" key="2">
    <citation type="journal article" date="2022" name="Mol. Ecol. Resour.">
        <title>The genomes of chicory, endive, great burdock and yacon provide insights into Asteraceae paleo-polyploidization history and plant inulin production.</title>
        <authorList>
            <person name="Fan W."/>
            <person name="Wang S."/>
            <person name="Wang H."/>
            <person name="Wang A."/>
            <person name="Jiang F."/>
            <person name="Liu H."/>
            <person name="Zhao H."/>
            <person name="Xu D."/>
            <person name="Zhang Y."/>
        </authorList>
    </citation>
    <scope>NUCLEOTIDE SEQUENCE [LARGE SCALE GENOMIC DNA]</scope>
    <source>
        <strain evidence="2">cv. Niubang</strain>
    </source>
</reference>
<dbReference type="Proteomes" id="UP001055879">
    <property type="component" value="Linkage Group LG17"/>
</dbReference>
<name>A0ACB8XL59_ARCLA</name>